<reference evidence="2 3" key="1">
    <citation type="journal article" date="2024" name="Nat. Commun.">
        <title>Phylogenomics reveals the evolutionary origins of lichenization in chlorophyte algae.</title>
        <authorList>
            <person name="Puginier C."/>
            <person name="Libourel C."/>
            <person name="Otte J."/>
            <person name="Skaloud P."/>
            <person name="Haon M."/>
            <person name="Grisel S."/>
            <person name="Petersen M."/>
            <person name="Berrin J.G."/>
            <person name="Delaux P.M."/>
            <person name="Dal Grande F."/>
            <person name="Keller J."/>
        </authorList>
    </citation>
    <scope>NUCLEOTIDE SEQUENCE [LARGE SCALE GENOMIC DNA]</scope>
    <source>
        <strain evidence="2 3">SAG 216-7</strain>
    </source>
</reference>
<organism evidence="2 3">
    <name type="scientific">Coccomyxa subellipsoidea</name>
    <dbReference type="NCBI Taxonomy" id="248742"/>
    <lineage>
        <taxon>Eukaryota</taxon>
        <taxon>Viridiplantae</taxon>
        <taxon>Chlorophyta</taxon>
        <taxon>core chlorophytes</taxon>
        <taxon>Trebouxiophyceae</taxon>
        <taxon>Trebouxiophyceae incertae sedis</taxon>
        <taxon>Coccomyxaceae</taxon>
        <taxon>Coccomyxa</taxon>
    </lineage>
</organism>
<comment type="caution">
    <text evidence="2">The sequence shown here is derived from an EMBL/GenBank/DDBJ whole genome shotgun (WGS) entry which is preliminary data.</text>
</comment>
<proteinExistence type="predicted"/>
<feature type="transmembrane region" description="Helical" evidence="1">
    <location>
        <begin position="154"/>
        <end position="175"/>
    </location>
</feature>
<name>A0ABR2Z2L7_9CHLO</name>
<keyword evidence="1" id="KW-0812">Transmembrane</keyword>
<gene>
    <name evidence="2" type="ORF">WJX75_003366</name>
</gene>
<keyword evidence="3" id="KW-1185">Reference proteome</keyword>
<evidence type="ECO:0000256" key="1">
    <source>
        <dbReference type="SAM" id="Phobius"/>
    </source>
</evidence>
<keyword evidence="1" id="KW-1133">Transmembrane helix</keyword>
<sequence>MLSHACSQSLCSTSGRPFCAQRLSPLSLGKVRPSVARASERFEPGLDAPALSEYFDRQMAQMQRTFSEIEREMDADMTRMNERARQLRERGELQGFNQRQDGAQTYRDEQQWEEQLPGGWRKSYRSESITYFGSPPAAPVQLQSTGMGGVGGNLALLAVATIVGAYAAVAAALLRSYKHTRYSASKAWLLVAAWPVLALFSDRFRAEVMAALRRQGMTKDGRNDDSVVS</sequence>
<protein>
    <submittedName>
        <fullName evidence="2">Uncharacterized protein</fullName>
    </submittedName>
</protein>
<dbReference type="Proteomes" id="UP001491310">
    <property type="component" value="Unassembled WGS sequence"/>
</dbReference>
<evidence type="ECO:0000313" key="3">
    <source>
        <dbReference type="Proteomes" id="UP001491310"/>
    </source>
</evidence>
<keyword evidence="1" id="KW-0472">Membrane</keyword>
<evidence type="ECO:0000313" key="2">
    <source>
        <dbReference type="EMBL" id="KAK9918348.1"/>
    </source>
</evidence>
<accession>A0ABR2Z2L7</accession>
<dbReference type="EMBL" id="JALJOT010000001">
    <property type="protein sequence ID" value="KAK9918348.1"/>
    <property type="molecule type" value="Genomic_DNA"/>
</dbReference>